<name>A0A3G5AEJ7_9VIRU</name>
<sequence>MASYINVLLPPDVDKATIEIYPYPQSPDKKNYAYHFIMDQIRSIERNTAEIIIEYLDEFFSRGYSTNLFKIVEKYEIYNPLHYSPYYPDR</sequence>
<gene>
    <name evidence="1" type="ORF">Hyperionvirus22_4</name>
</gene>
<dbReference type="EMBL" id="MK072404">
    <property type="protein sequence ID" value="AYV84303.1"/>
    <property type="molecule type" value="Genomic_DNA"/>
</dbReference>
<accession>A0A3G5AEJ7</accession>
<reference evidence="1" key="1">
    <citation type="submission" date="2018-10" db="EMBL/GenBank/DDBJ databases">
        <title>Hidden diversity of soil giant viruses.</title>
        <authorList>
            <person name="Schulz F."/>
            <person name="Alteio L."/>
            <person name="Goudeau D."/>
            <person name="Ryan E.M."/>
            <person name="Malmstrom R.R."/>
            <person name="Blanchard J."/>
            <person name="Woyke T."/>
        </authorList>
    </citation>
    <scope>NUCLEOTIDE SEQUENCE</scope>
    <source>
        <strain evidence="1">HYV1</strain>
    </source>
</reference>
<proteinExistence type="predicted"/>
<protein>
    <submittedName>
        <fullName evidence="1">Uncharacterized protein</fullName>
    </submittedName>
</protein>
<evidence type="ECO:0000313" key="1">
    <source>
        <dbReference type="EMBL" id="AYV84303.1"/>
    </source>
</evidence>
<organism evidence="1">
    <name type="scientific">Hyperionvirus sp</name>
    <dbReference type="NCBI Taxonomy" id="2487770"/>
    <lineage>
        <taxon>Viruses</taxon>
        <taxon>Varidnaviria</taxon>
        <taxon>Bamfordvirae</taxon>
        <taxon>Nucleocytoviricota</taxon>
        <taxon>Megaviricetes</taxon>
        <taxon>Imitervirales</taxon>
        <taxon>Mimiviridae</taxon>
        <taxon>Klosneuvirinae</taxon>
    </lineage>
</organism>